<evidence type="ECO:0000313" key="1">
    <source>
        <dbReference type="EMBL" id="RXK36645.1"/>
    </source>
</evidence>
<name>A0A4Q1BFH8_TREME</name>
<gene>
    <name evidence="1" type="ORF">M231_06108</name>
</gene>
<dbReference type="Proteomes" id="UP000289152">
    <property type="component" value="Unassembled WGS sequence"/>
</dbReference>
<dbReference type="InParanoid" id="A0A4Q1BFH8"/>
<comment type="caution">
    <text evidence="1">The sequence shown here is derived from an EMBL/GenBank/DDBJ whole genome shotgun (WGS) entry which is preliminary data.</text>
</comment>
<accession>A0A4Q1BFH8</accession>
<protein>
    <submittedName>
        <fullName evidence="1">Uncharacterized protein</fullName>
    </submittedName>
</protein>
<reference evidence="1 2" key="1">
    <citation type="submission" date="2016-06" db="EMBL/GenBank/DDBJ databases">
        <title>Evolution of pathogenesis and genome organization in the Tremellales.</title>
        <authorList>
            <person name="Cuomo C."/>
            <person name="Litvintseva A."/>
            <person name="Heitman J."/>
            <person name="Chen Y."/>
            <person name="Sun S."/>
            <person name="Springer D."/>
            <person name="Dromer F."/>
            <person name="Young S."/>
            <person name="Zeng Q."/>
            <person name="Chapman S."/>
            <person name="Gujja S."/>
            <person name="Saif S."/>
            <person name="Birren B."/>
        </authorList>
    </citation>
    <scope>NUCLEOTIDE SEQUENCE [LARGE SCALE GENOMIC DNA]</scope>
    <source>
        <strain evidence="1 2">ATCC 28783</strain>
    </source>
</reference>
<dbReference type="EMBL" id="SDIL01000091">
    <property type="protein sequence ID" value="RXK36645.1"/>
    <property type="molecule type" value="Genomic_DNA"/>
</dbReference>
<evidence type="ECO:0000313" key="2">
    <source>
        <dbReference type="Proteomes" id="UP000289152"/>
    </source>
</evidence>
<dbReference type="AlphaFoldDB" id="A0A4Q1BFH8"/>
<sequence length="211" mass="23610">MTGPHTGWVVEEFPGRADTKDEEDQPNCVLPKQIVPIVWSHLEQSTYGSKTEVLVSAKTNLMKTPVDSNENPKEIFSFDTMLYIEISAWKSPNGMPTESSSAVTTEAAHSATLIRINALSNSLAKWGDKYQAECSKHFSCSVTHAADTTPALDNKEEWRQLTQNEAERAAFEYLDTIWNTLDKDKVHGMESNSGLEGRPSLTKQSSFLRIW</sequence>
<proteinExistence type="predicted"/>
<dbReference type="VEuPathDB" id="FungiDB:TREMEDRAFT_65081"/>
<organism evidence="1 2">
    <name type="scientific">Tremella mesenterica</name>
    <name type="common">Jelly fungus</name>
    <dbReference type="NCBI Taxonomy" id="5217"/>
    <lineage>
        <taxon>Eukaryota</taxon>
        <taxon>Fungi</taxon>
        <taxon>Dikarya</taxon>
        <taxon>Basidiomycota</taxon>
        <taxon>Agaricomycotina</taxon>
        <taxon>Tremellomycetes</taxon>
        <taxon>Tremellales</taxon>
        <taxon>Tremellaceae</taxon>
        <taxon>Tremella</taxon>
    </lineage>
</organism>
<keyword evidence="2" id="KW-1185">Reference proteome</keyword>